<evidence type="ECO:0000256" key="8">
    <source>
        <dbReference type="ARBA" id="ARBA00023224"/>
    </source>
</evidence>
<keyword evidence="5 9" id="KW-0472">Membrane</keyword>
<dbReference type="GO" id="GO:0038039">
    <property type="term" value="C:G protein-coupled receptor heterodimeric complex"/>
    <property type="evidence" value="ECO:0007669"/>
    <property type="project" value="TreeGrafter"/>
</dbReference>
<dbReference type="Proteomes" id="UP000014760">
    <property type="component" value="Unassembled WGS sequence"/>
</dbReference>
<keyword evidence="4" id="KW-0297">G-protein coupled receptor</keyword>
<dbReference type="EMBL" id="AMQN01003570">
    <property type="status" value="NOT_ANNOTATED_CDS"/>
    <property type="molecule type" value="Genomic_DNA"/>
</dbReference>
<keyword evidence="3 9" id="KW-1133">Transmembrane helix</keyword>
<dbReference type="InterPro" id="IPR002455">
    <property type="entry name" value="GPCR3_GABA-B"/>
</dbReference>
<evidence type="ECO:0000313" key="11">
    <source>
        <dbReference type="EMBL" id="ELT87728.1"/>
    </source>
</evidence>
<keyword evidence="7" id="KW-0325">Glycoprotein</keyword>
<evidence type="ECO:0000256" key="5">
    <source>
        <dbReference type="ARBA" id="ARBA00023136"/>
    </source>
</evidence>
<dbReference type="PANTHER" id="PTHR10519:SF78">
    <property type="entry name" value="G-PROTEIN COUPLED RECEPTORS FAMILY 3 PROFILE DOMAIN-CONTAINING PROTEIN"/>
    <property type="match status" value="1"/>
</dbReference>
<keyword evidence="8" id="KW-0807">Transducer</keyword>
<feature type="domain" description="G-protein coupled receptors family 3 profile" evidence="10">
    <location>
        <begin position="10"/>
        <end position="161"/>
    </location>
</feature>
<dbReference type="GO" id="GO:0004965">
    <property type="term" value="F:G protein-coupled GABA receptor activity"/>
    <property type="evidence" value="ECO:0007669"/>
    <property type="project" value="InterPro"/>
</dbReference>
<reference evidence="11 13" key="2">
    <citation type="journal article" date="2013" name="Nature">
        <title>Insights into bilaterian evolution from three spiralian genomes.</title>
        <authorList>
            <person name="Simakov O."/>
            <person name="Marletaz F."/>
            <person name="Cho S.J."/>
            <person name="Edsinger-Gonzales E."/>
            <person name="Havlak P."/>
            <person name="Hellsten U."/>
            <person name="Kuo D.H."/>
            <person name="Larsson T."/>
            <person name="Lv J."/>
            <person name="Arendt D."/>
            <person name="Savage R."/>
            <person name="Osoegawa K."/>
            <person name="de Jong P."/>
            <person name="Grimwood J."/>
            <person name="Chapman J.A."/>
            <person name="Shapiro H."/>
            <person name="Aerts A."/>
            <person name="Otillar R.P."/>
            <person name="Terry A.Y."/>
            <person name="Boore J.L."/>
            <person name="Grigoriev I.V."/>
            <person name="Lindberg D.R."/>
            <person name="Seaver E.C."/>
            <person name="Weisblat D.A."/>
            <person name="Putnam N.H."/>
            <person name="Rokhsar D.S."/>
        </authorList>
    </citation>
    <scope>NUCLEOTIDE SEQUENCE</scope>
    <source>
        <strain evidence="11 13">I ESC-2004</strain>
    </source>
</reference>
<organism evidence="11">
    <name type="scientific">Capitella teleta</name>
    <name type="common">Polychaete worm</name>
    <dbReference type="NCBI Taxonomy" id="283909"/>
    <lineage>
        <taxon>Eukaryota</taxon>
        <taxon>Metazoa</taxon>
        <taxon>Spiralia</taxon>
        <taxon>Lophotrochozoa</taxon>
        <taxon>Annelida</taxon>
        <taxon>Polychaeta</taxon>
        <taxon>Sedentaria</taxon>
        <taxon>Scolecida</taxon>
        <taxon>Capitellidae</taxon>
        <taxon>Capitella</taxon>
    </lineage>
</organism>
<dbReference type="OMA" id="YLRHICT"/>
<gene>
    <name evidence="11" type="ORF">CAPTEDRAFT_211745</name>
</gene>
<dbReference type="EnsemblMetazoa" id="CapteT211745">
    <property type="protein sequence ID" value="CapteP211745"/>
    <property type="gene ID" value="CapteG211745"/>
</dbReference>
<reference evidence="13" key="1">
    <citation type="submission" date="2012-12" db="EMBL/GenBank/DDBJ databases">
        <authorList>
            <person name="Hellsten U."/>
            <person name="Grimwood J."/>
            <person name="Chapman J.A."/>
            <person name="Shapiro H."/>
            <person name="Aerts A."/>
            <person name="Otillar R.P."/>
            <person name="Terry A.Y."/>
            <person name="Boore J.L."/>
            <person name="Simakov O."/>
            <person name="Marletaz F."/>
            <person name="Cho S.-J."/>
            <person name="Edsinger-Gonzales E."/>
            <person name="Havlak P."/>
            <person name="Kuo D.-H."/>
            <person name="Larsson T."/>
            <person name="Lv J."/>
            <person name="Arendt D."/>
            <person name="Savage R."/>
            <person name="Osoegawa K."/>
            <person name="de Jong P."/>
            <person name="Lindberg D.R."/>
            <person name="Seaver E.C."/>
            <person name="Weisblat D.A."/>
            <person name="Putnam N.H."/>
            <person name="Grigoriev I.V."/>
            <person name="Rokhsar D.S."/>
        </authorList>
    </citation>
    <scope>NUCLEOTIDE SEQUENCE</scope>
    <source>
        <strain evidence="13">I ESC-2004</strain>
    </source>
</reference>
<dbReference type="OrthoDB" id="2150267at2759"/>
<dbReference type="PRINTS" id="PR01176">
    <property type="entry name" value="GABABRECEPTR"/>
</dbReference>
<proteinExistence type="predicted"/>
<evidence type="ECO:0000313" key="12">
    <source>
        <dbReference type="EnsemblMetazoa" id="CapteP211745"/>
    </source>
</evidence>
<keyword evidence="13" id="KW-1185">Reference proteome</keyword>
<evidence type="ECO:0000256" key="4">
    <source>
        <dbReference type="ARBA" id="ARBA00023040"/>
    </source>
</evidence>
<reference evidence="12" key="3">
    <citation type="submission" date="2015-06" db="UniProtKB">
        <authorList>
            <consortium name="EnsemblMetazoa"/>
        </authorList>
    </citation>
    <scope>IDENTIFICATION</scope>
</reference>
<feature type="transmembrane region" description="Helical" evidence="9">
    <location>
        <begin position="7"/>
        <end position="25"/>
    </location>
</feature>
<dbReference type="HOGENOM" id="CLU_1543948_0_0_1"/>
<evidence type="ECO:0000256" key="6">
    <source>
        <dbReference type="ARBA" id="ARBA00023170"/>
    </source>
</evidence>
<evidence type="ECO:0000256" key="2">
    <source>
        <dbReference type="ARBA" id="ARBA00022692"/>
    </source>
</evidence>
<evidence type="ECO:0000259" key="10">
    <source>
        <dbReference type="PROSITE" id="PS50259"/>
    </source>
</evidence>
<dbReference type="STRING" id="283909.R7T4C6"/>
<dbReference type="CDD" id="cd15047">
    <property type="entry name" value="7tmC_GABA-B-like"/>
    <property type="match status" value="1"/>
</dbReference>
<feature type="transmembrane region" description="Helical" evidence="9">
    <location>
        <begin position="62"/>
        <end position="83"/>
    </location>
</feature>
<feature type="transmembrane region" description="Helical" evidence="9">
    <location>
        <begin position="103"/>
        <end position="121"/>
    </location>
</feature>
<protein>
    <recommendedName>
        <fullName evidence="10">G-protein coupled receptors family 3 profile domain-containing protein</fullName>
    </recommendedName>
</protein>
<feature type="non-terminal residue" evidence="11">
    <location>
        <position position="1"/>
    </location>
</feature>
<dbReference type="InterPro" id="IPR017978">
    <property type="entry name" value="GPCR_3_C"/>
</dbReference>
<dbReference type="PANTHER" id="PTHR10519">
    <property type="entry name" value="GABA-B RECEPTOR"/>
    <property type="match status" value="1"/>
</dbReference>
<feature type="transmembrane region" description="Helical" evidence="9">
    <location>
        <begin position="127"/>
        <end position="149"/>
    </location>
</feature>
<comment type="subcellular location">
    <subcellularLocation>
        <location evidence="1">Membrane</location>
        <topology evidence="1">Multi-pass membrane protein</topology>
    </subcellularLocation>
</comment>
<evidence type="ECO:0000256" key="7">
    <source>
        <dbReference type="ARBA" id="ARBA00023180"/>
    </source>
</evidence>
<dbReference type="EMBL" id="KB312171">
    <property type="protein sequence ID" value="ELT87728.1"/>
    <property type="molecule type" value="Genomic_DNA"/>
</dbReference>
<evidence type="ECO:0000256" key="3">
    <source>
        <dbReference type="ARBA" id="ARBA00022989"/>
    </source>
</evidence>
<keyword evidence="2 9" id="KW-0812">Transmembrane</keyword>
<evidence type="ECO:0000256" key="9">
    <source>
        <dbReference type="SAM" id="Phobius"/>
    </source>
</evidence>
<evidence type="ECO:0000256" key="1">
    <source>
        <dbReference type="ARBA" id="ARBA00004141"/>
    </source>
</evidence>
<dbReference type="Pfam" id="PF00003">
    <property type="entry name" value="7tm_3"/>
    <property type="match status" value="1"/>
</dbReference>
<dbReference type="GO" id="GO:0007214">
    <property type="term" value="P:gamma-aminobutyric acid signaling pathway"/>
    <property type="evidence" value="ECO:0007669"/>
    <property type="project" value="TreeGrafter"/>
</dbReference>
<dbReference type="PROSITE" id="PS50259">
    <property type="entry name" value="G_PROTEIN_RECEP_F3_4"/>
    <property type="match status" value="1"/>
</dbReference>
<evidence type="ECO:0000313" key="13">
    <source>
        <dbReference type="Proteomes" id="UP000014760"/>
    </source>
</evidence>
<dbReference type="AlphaFoldDB" id="R7T4C6"/>
<keyword evidence="6" id="KW-0675">Receptor</keyword>
<name>R7T4C6_CAPTE</name>
<accession>R7T4C6</accession>
<sequence>AIRDSQLASVILALVLVDVIILVTWELVDPYHMQVVDAKIEETKRGVIYRYQVCNCVSDKSIYFTVALYITQGLIITFGAFLAWETRKVKIEALNDSKLIGMCIYNVVIMTTMGVAINYVMANQKEYAYGFSSGFIIVGTTLIQLIVFLPKVYTVARNSDKVEPMGTTNASKIDTVTSVSKRS</sequence>